<keyword evidence="1" id="KW-1133">Transmembrane helix</keyword>
<dbReference type="STRING" id="1921803.NIES593_05605"/>
<dbReference type="Pfam" id="PF14221">
    <property type="entry name" value="DUF4330"/>
    <property type="match status" value="1"/>
</dbReference>
<proteinExistence type="predicted"/>
<organism evidence="2 3">
    <name type="scientific">Hydrococcus rivularis NIES-593</name>
    <dbReference type="NCBI Taxonomy" id="1921803"/>
    <lineage>
        <taxon>Bacteria</taxon>
        <taxon>Bacillati</taxon>
        <taxon>Cyanobacteriota</taxon>
        <taxon>Cyanophyceae</taxon>
        <taxon>Pleurocapsales</taxon>
        <taxon>Hydrococcaceae</taxon>
        <taxon>Hydrococcus</taxon>
    </lineage>
</organism>
<dbReference type="OrthoDB" id="516203at2"/>
<accession>A0A1U7HNW0</accession>
<keyword evidence="3" id="KW-1185">Reference proteome</keyword>
<evidence type="ECO:0000256" key="1">
    <source>
        <dbReference type="SAM" id="Phobius"/>
    </source>
</evidence>
<sequence length="176" mass="18666">MKIVDSKGRLFGTISILDLGAACVILLVIIGIFFFPGTSGTSIAGSGTGMKPIEVDAIVRGLGIRDPKVLLSEFDKANKANLIIRKQPHGQIDIKAVKQLTRTVTVPQPDGTVKALPDPKADAYATDLLLTLAGKAQITKNGAVLGGEKIKIGVPIELEGFNYSFNATIIDVRIKE</sequence>
<evidence type="ECO:0000313" key="3">
    <source>
        <dbReference type="Proteomes" id="UP000186868"/>
    </source>
</evidence>
<comment type="caution">
    <text evidence="2">The sequence shown here is derived from an EMBL/GenBank/DDBJ whole genome shotgun (WGS) entry which is preliminary data.</text>
</comment>
<gene>
    <name evidence="2" type="ORF">NIES593_05605</name>
</gene>
<keyword evidence="2" id="KW-0670">Pyruvate</keyword>
<reference evidence="2 3" key="1">
    <citation type="submission" date="2016-11" db="EMBL/GenBank/DDBJ databases">
        <title>Draft Genome Sequences of Nine Cyanobacterial Strains from Diverse Habitats.</title>
        <authorList>
            <person name="Zhu T."/>
            <person name="Hou S."/>
            <person name="Lu X."/>
            <person name="Hess W.R."/>
        </authorList>
    </citation>
    <scope>NUCLEOTIDE SEQUENCE [LARGE SCALE GENOMIC DNA]</scope>
    <source>
        <strain evidence="2 3">NIES-593</strain>
    </source>
</reference>
<dbReference type="InterPro" id="IPR025480">
    <property type="entry name" value="DUF4330"/>
</dbReference>
<protein>
    <submittedName>
        <fullName evidence="2">Pyruvate/2-oxoglutarate dehydrogenase complex,dihydrolipoamide dehydrogenase (E3) component</fullName>
    </submittedName>
</protein>
<dbReference type="EMBL" id="MRCB01000004">
    <property type="protein sequence ID" value="OKH25234.1"/>
    <property type="molecule type" value="Genomic_DNA"/>
</dbReference>
<keyword evidence="1" id="KW-0472">Membrane</keyword>
<keyword evidence="1" id="KW-0812">Transmembrane</keyword>
<dbReference type="RefSeq" id="WP_073598643.1">
    <property type="nucleotide sequence ID" value="NZ_MRCB01000004.1"/>
</dbReference>
<dbReference type="Proteomes" id="UP000186868">
    <property type="component" value="Unassembled WGS sequence"/>
</dbReference>
<dbReference type="AlphaFoldDB" id="A0A1U7HNW0"/>
<name>A0A1U7HNW0_9CYAN</name>
<evidence type="ECO:0000313" key="2">
    <source>
        <dbReference type="EMBL" id="OKH25234.1"/>
    </source>
</evidence>
<feature type="transmembrane region" description="Helical" evidence="1">
    <location>
        <begin position="12"/>
        <end position="35"/>
    </location>
</feature>